<organism evidence="1 2">
    <name type="scientific">Lachnellula arida</name>
    <dbReference type="NCBI Taxonomy" id="1316785"/>
    <lineage>
        <taxon>Eukaryota</taxon>
        <taxon>Fungi</taxon>
        <taxon>Dikarya</taxon>
        <taxon>Ascomycota</taxon>
        <taxon>Pezizomycotina</taxon>
        <taxon>Leotiomycetes</taxon>
        <taxon>Helotiales</taxon>
        <taxon>Lachnaceae</taxon>
        <taxon>Lachnellula</taxon>
    </lineage>
</organism>
<evidence type="ECO:0000313" key="2">
    <source>
        <dbReference type="Proteomes" id="UP000469559"/>
    </source>
</evidence>
<protein>
    <submittedName>
        <fullName evidence="1">Uncharacterized protein</fullName>
    </submittedName>
</protein>
<sequence>MYEFSNRYSFWERNEIRRIETLSNHQVWIELRDIMYGYDYSWYMIAQYLQTRLDAGVLKLDHFESGNILYEWNVLCDEKITWKLFGRPSFSNYSFNKACLINLKTIPTQAGLGYQGIKFAIINLDPGPLVGIIAADYAVKEAGEQEAEFRAKGTLGYFYAEGPEFRLDYIHSRVEY</sequence>
<evidence type="ECO:0000313" key="1">
    <source>
        <dbReference type="EMBL" id="TVY12782.1"/>
    </source>
</evidence>
<dbReference type="EMBL" id="QGMF01001308">
    <property type="protein sequence ID" value="TVY12782.1"/>
    <property type="molecule type" value="Genomic_DNA"/>
</dbReference>
<dbReference type="AlphaFoldDB" id="A0A8T9B2U5"/>
<dbReference type="Proteomes" id="UP000469559">
    <property type="component" value="Unassembled WGS sequence"/>
</dbReference>
<comment type="caution">
    <text evidence="1">The sequence shown here is derived from an EMBL/GenBank/DDBJ whole genome shotgun (WGS) entry which is preliminary data.</text>
</comment>
<proteinExistence type="predicted"/>
<accession>A0A8T9B2U5</accession>
<gene>
    <name evidence="1" type="ORF">LARI1_G008556</name>
</gene>
<dbReference type="OrthoDB" id="3540123at2759"/>
<keyword evidence="2" id="KW-1185">Reference proteome</keyword>
<name>A0A8T9B2U5_9HELO</name>
<reference evidence="1 2" key="1">
    <citation type="submission" date="2018-05" db="EMBL/GenBank/DDBJ databases">
        <title>Whole genome sequencing for identification of molecular markers to develop diagnostic detection tools for the regulated plant pathogen Lachnellula willkommii.</title>
        <authorList>
            <person name="Giroux E."/>
            <person name="Bilodeau G."/>
        </authorList>
    </citation>
    <scope>NUCLEOTIDE SEQUENCE [LARGE SCALE GENOMIC DNA]</scope>
    <source>
        <strain evidence="1 2">CBS 203.66</strain>
    </source>
</reference>